<sequence>MALLVEQLDLRPDDLGRAAPLGVDHNQRGQAGDLVQLLDHGHAFLDVFELHPPGVLGDDGAGERIPAGQCGAGLDRHAVLHEQQGAVGNLVALAFAAVIVGDEHLAGAGDGHLLALGVGDVAHGGGEACRARALGLDAGNNRRARSCAADVEGAHGQLRAGFADGLGGNHADSLAGVDQHAAAQVAAIALGAHAVAGFAGEGGAHLDFVDAGGLDQIQKIFIEHVASRNDHFLCLGVGHIGRRDAAEHAVAQGFDDFTALDQRAHRHAVRGAAIVLGDDQILRHVDQAAGEVTGVGGLQRRVGQALTRAVGGDEVLQHVEAFTEIRRDRRFDDGAVRFGHQAAHAGELANLCRGAARAGVGHHVDGVERFLAHLLAMTVGDGLGGEAVHQRLAHFVAGTAPDVHDLVVALALGDQAGGVLLGDFLDFLLGMGNEGVLFIRNQHVVHADGNAGTGRQGETRLQKLVGEDHGVAQPAAAERRVDQARDFLFLQRLVHHAERQPLGQDFRQQGAARRGFHDHGLGREGACGLVALVFGQAHADARGDLQVAGLQRAVNFTDVGKHHAFAFAVDALTGGVVQAQHHVLGGDDGGLAVGGEQHVVGSQHQRAGLHLRFQRQRHVHGHLVAVEVGVEGGANEGMQLDGLALDQHRLEGLDAQAVERGGSVEHHRMLADDLFQDVPHDRGLGVHFLLRRLDGGGHAQRFQAVEDEGLEQLQRHQLGQSALVQLERGADHDDRAARVVDALAQQVLAETAALALDHVGQGLERALVLAHHGLAAAAVVQQRIHRFLQHALFVAHDDFRRLEFEQAAQAVVAVDDAAIQVVEVAGGEAAAVQWDQRTQVGREHRQDGEHHPLGFGVGFAEGVQHLEALGVLLHLGVRTLQVAAQRADFLFQVHVRQQVANALGAHEGDELIAEFLAFGGVLVLRQHLALGQRGHARIGDHIGFEIQHALDVPQRHVENHAQARGQALEEPDVGHGRGQLDVAHAVAAHLALRHFDAALLADHAAVLQALVLAAQALVVLDRAEDLGAEQAVALGLERAVVDGLRLLDFTE</sequence>
<comment type="caution">
    <text evidence="1">The sequence shown here is derived from an EMBL/GenBank/DDBJ whole genome shotgun (WGS) entry which is preliminary data.</text>
</comment>
<accession>A0A1J5QJN2</accession>
<reference evidence="1" key="1">
    <citation type="submission" date="2016-10" db="EMBL/GenBank/DDBJ databases">
        <title>Sequence of Gallionella enrichment culture.</title>
        <authorList>
            <person name="Poehlein A."/>
            <person name="Muehling M."/>
            <person name="Daniel R."/>
        </authorList>
    </citation>
    <scope>NUCLEOTIDE SEQUENCE</scope>
</reference>
<dbReference type="AlphaFoldDB" id="A0A1J5QJN2"/>
<evidence type="ECO:0000313" key="1">
    <source>
        <dbReference type="EMBL" id="OIQ83694.1"/>
    </source>
</evidence>
<evidence type="ECO:0008006" key="2">
    <source>
        <dbReference type="Google" id="ProtNLM"/>
    </source>
</evidence>
<dbReference type="EMBL" id="MLJW01000680">
    <property type="protein sequence ID" value="OIQ83694.1"/>
    <property type="molecule type" value="Genomic_DNA"/>
</dbReference>
<organism evidence="1">
    <name type="scientific">mine drainage metagenome</name>
    <dbReference type="NCBI Taxonomy" id="410659"/>
    <lineage>
        <taxon>unclassified sequences</taxon>
        <taxon>metagenomes</taxon>
        <taxon>ecological metagenomes</taxon>
    </lineage>
</organism>
<gene>
    <name evidence="1" type="ORF">GALL_344920</name>
</gene>
<protein>
    <recommendedName>
        <fullName evidence="2">NAD-specific glutamate dehydrogenase</fullName>
    </recommendedName>
</protein>
<proteinExistence type="predicted"/>
<name>A0A1J5QJN2_9ZZZZ</name>